<name>A0AAQ3LB22_9BACT</name>
<dbReference type="SMART" id="SM00244">
    <property type="entry name" value="PHB"/>
    <property type="match status" value="1"/>
</dbReference>
<evidence type="ECO:0000259" key="4">
    <source>
        <dbReference type="SMART" id="SM00244"/>
    </source>
</evidence>
<gene>
    <name evidence="5" type="ORF">RZN69_18645</name>
</gene>
<accession>A0AAQ3LB22</accession>
<dbReference type="EMBL" id="CP136920">
    <property type="protein sequence ID" value="WOO40645.1"/>
    <property type="molecule type" value="Genomic_DNA"/>
</dbReference>
<reference evidence="5 6" key="1">
    <citation type="submission" date="2023-10" db="EMBL/GenBank/DDBJ databases">
        <title>Rubellicoccus peritrichatus gen. nov., sp. nov., isolated from an algae of coral reef tank.</title>
        <authorList>
            <person name="Luo J."/>
        </authorList>
    </citation>
    <scope>NUCLEOTIDE SEQUENCE [LARGE SCALE GENOMIC DNA]</scope>
    <source>
        <strain evidence="5 6">CR14</strain>
    </source>
</reference>
<keyword evidence="3" id="KW-1133">Transmembrane helix</keyword>
<evidence type="ECO:0000256" key="2">
    <source>
        <dbReference type="SAM" id="Coils"/>
    </source>
</evidence>
<dbReference type="KEGG" id="puo:RZN69_18645"/>
<organism evidence="5 6">
    <name type="scientific">Rubellicoccus peritrichatus</name>
    <dbReference type="NCBI Taxonomy" id="3080537"/>
    <lineage>
        <taxon>Bacteria</taxon>
        <taxon>Pseudomonadati</taxon>
        <taxon>Verrucomicrobiota</taxon>
        <taxon>Opitutia</taxon>
        <taxon>Puniceicoccales</taxon>
        <taxon>Cerasicoccaceae</taxon>
        <taxon>Rubellicoccus</taxon>
    </lineage>
</organism>
<dbReference type="PANTHER" id="PTHR43327:SF47">
    <property type="entry name" value="BAND 7 PROTEIN"/>
    <property type="match status" value="1"/>
</dbReference>
<evidence type="ECO:0000313" key="6">
    <source>
        <dbReference type="Proteomes" id="UP001304300"/>
    </source>
</evidence>
<proteinExistence type="predicted"/>
<dbReference type="Gene3D" id="3.30.479.30">
    <property type="entry name" value="Band 7 domain"/>
    <property type="match status" value="1"/>
</dbReference>
<dbReference type="SUPFAM" id="SSF117892">
    <property type="entry name" value="Band 7/SPFH domain"/>
    <property type="match status" value="1"/>
</dbReference>
<dbReference type="PANTHER" id="PTHR43327">
    <property type="entry name" value="STOMATIN-LIKE PROTEIN 2, MITOCHONDRIAL"/>
    <property type="match status" value="1"/>
</dbReference>
<dbReference type="InterPro" id="IPR001107">
    <property type="entry name" value="Band_7"/>
</dbReference>
<feature type="domain" description="Band 7" evidence="4">
    <location>
        <begin position="20"/>
        <end position="232"/>
    </location>
</feature>
<dbReference type="InterPro" id="IPR050710">
    <property type="entry name" value="Band7/mec-2_domain"/>
</dbReference>
<dbReference type="RefSeq" id="WP_317832771.1">
    <property type="nucleotide sequence ID" value="NZ_CP136920.1"/>
</dbReference>
<sequence length="320" mass="35358">MEIAVLLIGMVIAAVAVFLYGFYTVGPTERGVLTSFGRAQRLGNKSTIDDPELGALLSDEEKLRYNYPVIQVIKPGGPYFKWPWQKLIKVDMTIQTTNITWDPDIAQSSIDSVTKDNLTVEISGQIRWRPSERNLYAYVFAVENPTAHIMGYFISVLRDRIATFSNEHEDGEMELTEGISINDLRKNVSTINQYMEDSSRKTAARYGIELDAALITTIDPPPEVDEALASINTTSNNVAAEISQAKAEADQTLKMAEQAVQIAENQANAEAAPLLELSETLSRMHATGGREALDSYIRNASLPLREKAAQTIITLNAKNS</sequence>
<keyword evidence="3" id="KW-0812">Transmembrane</keyword>
<evidence type="ECO:0000313" key="5">
    <source>
        <dbReference type="EMBL" id="WOO40645.1"/>
    </source>
</evidence>
<dbReference type="GO" id="GO:0016020">
    <property type="term" value="C:membrane"/>
    <property type="evidence" value="ECO:0007669"/>
    <property type="project" value="UniProtKB-SubCell"/>
</dbReference>
<feature type="coiled-coil region" evidence="2">
    <location>
        <begin position="239"/>
        <end position="266"/>
    </location>
</feature>
<keyword evidence="2" id="KW-0175">Coiled coil</keyword>
<keyword evidence="6" id="KW-1185">Reference proteome</keyword>
<feature type="transmembrane region" description="Helical" evidence="3">
    <location>
        <begin position="6"/>
        <end position="25"/>
    </location>
</feature>
<dbReference type="AlphaFoldDB" id="A0AAQ3LB22"/>
<dbReference type="Proteomes" id="UP001304300">
    <property type="component" value="Chromosome"/>
</dbReference>
<comment type="subcellular location">
    <subcellularLocation>
        <location evidence="1">Membrane</location>
        <topology evidence="1">Single-pass membrane protein</topology>
    </subcellularLocation>
</comment>
<evidence type="ECO:0000256" key="1">
    <source>
        <dbReference type="ARBA" id="ARBA00004167"/>
    </source>
</evidence>
<protein>
    <submittedName>
        <fullName evidence="5">SPFH domain-containing protein</fullName>
    </submittedName>
</protein>
<keyword evidence="3" id="KW-0472">Membrane</keyword>
<dbReference type="InterPro" id="IPR036013">
    <property type="entry name" value="Band_7/SPFH_dom_sf"/>
</dbReference>
<evidence type="ECO:0000256" key="3">
    <source>
        <dbReference type="SAM" id="Phobius"/>
    </source>
</evidence>
<dbReference type="Pfam" id="PF01145">
    <property type="entry name" value="Band_7"/>
    <property type="match status" value="1"/>
</dbReference>